<dbReference type="EMBL" id="KE345304">
    <property type="protein sequence ID" value="EXB99742.1"/>
    <property type="molecule type" value="Genomic_DNA"/>
</dbReference>
<accession>W9RWC0</accession>
<proteinExistence type="predicted"/>
<dbReference type="Proteomes" id="UP000030645">
    <property type="component" value="Unassembled WGS sequence"/>
</dbReference>
<evidence type="ECO:0000313" key="3">
    <source>
        <dbReference type="Proteomes" id="UP000030645"/>
    </source>
</evidence>
<evidence type="ECO:0000313" key="2">
    <source>
        <dbReference type="EMBL" id="EXB99742.1"/>
    </source>
</evidence>
<gene>
    <name evidence="2" type="ORF">L484_023272</name>
</gene>
<reference evidence="3" key="1">
    <citation type="submission" date="2013-01" db="EMBL/GenBank/DDBJ databases">
        <title>Draft Genome Sequence of a Mulberry Tree, Morus notabilis C.K. Schneid.</title>
        <authorList>
            <person name="He N."/>
            <person name="Zhao S."/>
        </authorList>
    </citation>
    <scope>NUCLEOTIDE SEQUENCE</scope>
</reference>
<sequence length="160" mass="18753">MTPVTLDTHLREKAECDHRKEIDADGRIIPLDEIQSKEFPKWFKNKVVEHFRHRHIWDIPETDIYDVKIVQDTKSTNIELVVELPEIDLFVLNRDDGSSNVVTSDVDAIMKDKSPVVDDFINDEDDETLKEYVEEEVIESEDDDDINDYGDNQQFSRDDE</sequence>
<organism evidence="2 3">
    <name type="scientific">Morus notabilis</name>
    <dbReference type="NCBI Taxonomy" id="981085"/>
    <lineage>
        <taxon>Eukaryota</taxon>
        <taxon>Viridiplantae</taxon>
        <taxon>Streptophyta</taxon>
        <taxon>Embryophyta</taxon>
        <taxon>Tracheophyta</taxon>
        <taxon>Spermatophyta</taxon>
        <taxon>Magnoliopsida</taxon>
        <taxon>eudicotyledons</taxon>
        <taxon>Gunneridae</taxon>
        <taxon>Pentapetalae</taxon>
        <taxon>rosids</taxon>
        <taxon>fabids</taxon>
        <taxon>Rosales</taxon>
        <taxon>Moraceae</taxon>
        <taxon>Moreae</taxon>
        <taxon>Morus</taxon>
    </lineage>
</organism>
<feature type="region of interest" description="Disordered" evidence="1">
    <location>
        <begin position="136"/>
        <end position="160"/>
    </location>
</feature>
<dbReference type="AlphaFoldDB" id="W9RWC0"/>
<name>W9RWC0_9ROSA</name>
<protein>
    <submittedName>
        <fullName evidence="2">Uncharacterized protein</fullName>
    </submittedName>
</protein>
<feature type="compositionally biased region" description="Acidic residues" evidence="1">
    <location>
        <begin position="136"/>
        <end position="148"/>
    </location>
</feature>
<evidence type="ECO:0000256" key="1">
    <source>
        <dbReference type="SAM" id="MobiDB-lite"/>
    </source>
</evidence>
<keyword evidence="3" id="KW-1185">Reference proteome</keyword>